<feature type="region of interest" description="Disordered" evidence="2">
    <location>
        <begin position="1"/>
        <end position="21"/>
    </location>
</feature>
<evidence type="ECO:0000313" key="3">
    <source>
        <dbReference type="EMBL" id="KAH0563518.1"/>
    </source>
</evidence>
<sequence>MASDEHALAAGEFSRARTTTGDPEALRTLKLLEQHHQKLAQLLKFQSSRPPISVTATAPGASSMNTDNTSNLAAGSSTLHTLPSKTQSSPYKTPHQPSTLPLPHRAPQRDLSSSIASNLASARGIPSSQQQRRGAPVSPTLSAQHAGGNVLSPSGKARVGERKLDRVPSPSRDGAVRTQQQNVARPTLPPAIKPATTTIAVSDRDATRDATKETPSAVGDDPFQRFYSTFESLISKLSGPLAFAGLPLDVEDPKSNPELAVVNPKPVVSHQKAAGEPDLTRLFSKSALRAVREGNTGFNAGESFYVVPSTGGTISYAGILSRAERKAGHTSTDNKELDTNAKDNDMAGSHGSAEFVDARETLQQTSPVKNKGRRADPGVSTKTMEELHLENQALKQLSDTLSRRLHMWEVNAQSSSIALQQSLRALLDREGAASSSPTQSEAGDGGTRRISTDRGDRGDRERAMLVERIRELEEEMRRGRSEVERLERENGRLRAVLEKYKVRWEKLKEGARVRRVSGGNGTGGGDKDKEGTEAGGESSGNNGNGGGVAS</sequence>
<feature type="region of interest" description="Disordered" evidence="2">
    <location>
        <begin position="51"/>
        <end position="191"/>
    </location>
</feature>
<feature type="region of interest" description="Disordered" evidence="2">
    <location>
        <begin position="428"/>
        <end position="461"/>
    </location>
</feature>
<dbReference type="EMBL" id="JAGHQM010000191">
    <property type="protein sequence ID" value="KAH0563518.1"/>
    <property type="molecule type" value="Genomic_DNA"/>
</dbReference>
<name>A0A9P8LFS3_9PEZI</name>
<feature type="region of interest" description="Disordered" evidence="2">
    <location>
        <begin position="324"/>
        <end position="350"/>
    </location>
</feature>
<comment type="caution">
    <text evidence="3">The sequence shown here is derived from an EMBL/GenBank/DDBJ whole genome shotgun (WGS) entry which is preliminary data.</text>
</comment>
<accession>A0A9P8LFS3</accession>
<organism evidence="3 4">
    <name type="scientific">Trichoglossum hirsutum</name>
    <dbReference type="NCBI Taxonomy" id="265104"/>
    <lineage>
        <taxon>Eukaryota</taxon>
        <taxon>Fungi</taxon>
        <taxon>Dikarya</taxon>
        <taxon>Ascomycota</taxon>
        <taxon>Pezizomycotina</taxon>
        <taxon>Geoglossomycetes</taxon>
        <taxon>Geoglossales</taxon>
        <taxon>Geoglossaceae</taxon>
        <taxon>Trichoglossum</taxon>
    </lineage>
</organism>
<dbReference type="AlphaFoldDB" id="A0A9P8LFS3"/>
<dbReference type="PANTHER" id="PTHR40130:SF1">
    <property type="entry name" value="SPINDLE POLE BODY-ASSOCIATED PROTEIN CUT12 DOMAIN-CONTAINING PROTEIN"/>
    <property type="match status" value="1"/>
</dbReference>
<feature type="region of interest" description="Disordered" evidence="2">
    <location>
        <begin position="511"/>
        <end position="550"/>
    </location>
</feature>
<evidence type="ECO:0000256" key="2">
    <source>
        <dbReference type="SAM" id="MobiDB-lite"/>
    </source>
</evidence>
<feature type="coiled-coil region" evidence="1">
    <location>
        <begin position="462"/>
        <end position="503"/>
    </location>
</feature>
<reference evidence="3" key="1">
    <citation type="submission" date="2021-03" db="EMBL/GenBank/DDBJ databases">
        <title>Comparative genomics and phylogenomic investigation of the class Geoglossomycetes provide insights into ecological specialization and systematics.</title>
        <authorList>
            <person name="Melie T."/>
            <person name="Pirro S."/>
            <person name="Miller A.N."/>
            <person name="Quandt A."/>
        </authorList>
    </citation>
    <scope>NUCLEOTIDE SEQUENCE</scope>
    <source>
        <strain evidence="3">CAQ_001_2017</strain>
    </source>
</reference>
<keyword evidence="4" id="KW-1185">Reference proteome</keyword>
<dbReference type="Proteomes" id="UP000750711">
    <property type="component" value="Unassembled WGS sequence"/>
</dbReference>
<evidence type="ECO:0000256" key="1">
    <source>
        <dbReference type="SAM" id="Coils"/>
    </source>
</evidence>
<feature type="compositionally biased region" description="Basic and acidic residues" evidence="2">
    <location>
        <begin position="446"/>
        <end position="461"/>
    </location>
</feature>
<feature type="compositionally biased region" description="Basic and acidic residues" evidence="2">
    <location>
        <begin position="324"/>
        <end position="345"/>
    </location>
</feature>
<protein>
    <submittedName>
        <fullName evidence="3">Uncharacterized protein</fullName>
    </submittedName>
</protein>
<feature type="compositionally biased region" description="Polar residues" evidence="2">
    <location>
        <begin position="51"/>
        <end position="99"/>
    </location>
</feature>
<feature type="compositionally biased region" description="Low complexity" evidence="2">
    <location>
        <begin position="111"/>
        <end position="122"/>
    </location>
</feature>
<feature type="compositionally biased region" description="Gly residues" evidence="2">
    <location>
        <begin position="533"/>
        <end position="550"/>
    </location>
</feature>
<gene>
    <name evidence="3" type="ORF">GP486_001910</name>
</gene>
<proteinExistence type="predicted"/>
<evidence type="ECO:0000313" key="4">
    <source>
        <dbReference type="Proteomes" id="UP000750711"/>
    </source>
</evidence>
<dbReference type="PANTHER" id="PTHR40130">
    <property type="entry name" value="EXPRESSED PROTEIN"/>
    <property type="match status" value="1"/>
</dbReference>
<keyword evidence="1" id="KW-0175">Coiled coil</keyword>